<evidence type="ECO:0000256" key="3">
    <source>
        <dbReference type="ARBA" id="ARBA00022801"/>
    </source>
</evidence>
<comment type="subcellular location">
    <subcellularLocation>
        <location evidence="7">Cytoplasm</location>
    </subcellularLocation>
</comment>
<dbReference type="PROSITE" id="PS01196">
    <property type="entry name" value="PEPT_TRNA_HYDROL_2"/>
    <property type="match status" value="1"/>
</dbReference>
<keyword evidence="2 7" id="KW-0820">tRNA-binding</keyword>
<keyword evidence="7" id="KW-0963">Cytoplasm</keyword>
<dbReference type="PANTHER" id="PTHR17224:SF1">
    <property type="entry name" value="PEPTIDYL-TRNA HYDROLASE"/>
    <property type="match status" value="1"/>
</dbReference>
<organism evidence="10 11">
    <name type="scientific">Candidatus Avisuccinivibrio stercorigallinarum</name>
    <dbReference type="NCBI Taxonomy" id="2840704"/>
    <lineage>
        <taxon>Bacteria</taxon>
        <taxon>Pseudomonadati</taxon>
        <taxon>Pseudomonadota</taxon>
        <taxon>Gammaproteobacteria</taxon>
        <taxon>Aeromonadales</taxon>
        <taxon>Succinivibrionaceae</taxon>
        <taxon>Succinivibrionaceae incertae sedis</taxon>
        <taxon>Candidatus Avisuccinivibrio</taxon>
    </lineage>
</organism>
<reference evidence="10" key="2">
    <citation type="journal article" date="2021" name="PeerJ">
        <title>Extensive microbial diversity within the chicken gut microbiome revealed by metagenomics and culture.</title>
        <authorList>
            <person name="Gilroy R."/>
            <person name="Ravi A."/>
            <person name="Getino M."/>
            <person name="Pursley I."/>
            <person name="Horton D.L."/>
            <person name="Alikhan N.F."/>
            <person name="Baker D."/>
            <person name="Gharbi K."/>
            <person name="Hall N."/>
            <person name="Watson M."/>
            <person name="Adriaenssens E.M."/>
            <person name="Foster-Nyarko E."/>
            <person name="Jarju S."/>
            <person name="Secka A."/>
            <person name="Antonio M."/>
            <person name="Oren A."/>
            <person name="Chaudhuri R.R."/>
            <person name="La Ragione R."/>
            <person name="Hildebrand F."/>
            <person name="Pallen M.J."/>
        </authorList>
    </citation>
    <scope>NUCLEOTIDE SEQUENCE</scope>
    <source>
        <strain evidence="10">17213</strain>
    </source>
</reference>
<reference evidence="10" key="1">
    <citation type="submission" date="2020-10" db="EMBL/GenBank/DDBJ databases">
        <authorList>
            <person name="Gilroy R."/>
        </authorList>
    </citation>
    <scope>NUCLEOTIDE SEQUENCE</scope>
    <source>
        <strain evidence="10">17213</strain>
    </source>
</reference>
<evidence type="ECO:0000256" key="8">
    <source>
        <dbReference type="RuleBase" id="RU000673"/>
    </source>
</evidence>
<proteinExistence type="inferred from homology"/>
<evidence type="ECO:0000313" key="11">
    <source>
        <dbReference type="Proteomes" id="UP000823631"/>
    </source>
</evidence>
<dbReference type="EMBL" id="JADINH010000215">
    <property type="protein sequence ID" value="MBO8416839.1"/>
    <property type="molecule type" value="Genomic_DNA"/>
</dbReference>
<dbReference type="GO" id="GO:0004045">
    <property type="term" value="F:peptidyl-tRNA hydrolase activity"/>
    <property type="evidence" value="ECO:0007669"/>
    <property type="project" value="UniProtKB-UniRule"/>
</dbReference>
<dbReference type="GO" id="GO:0072344">
    <property type="term" value="P:rescue of stalled ribosome"/>
    <property type="evidence" value="ECO:0007669"/>
    <property type="project" value="UniProtKB-UniRule"/>
</dbReference>
<dbReference type="InterPro" id="IPR001328">
    <property type="entry name" value="Pept_tRNA_hydro"/>
</dbReference>
<keyword evidence="4 7" id="KW-0694">RNA-binding</keyword>
<dbReference type="GO" id="GO:0006515">
    <property type="term" value="P:protein quality control for misfolded or incompletely synthesized proteins"/>
    <property type="evidence" value="ECO:0007669"/>
    <property type="project" value="UniProtKB-UniRule"/>
</dbReference>
<dbReference type="NCBIfam" id="TIGR00447">
    <property type="entry name" value="pth"/>
    <property type="match status" value="1"/>
</dbReference>
<keyword evidence="3 7" id="KW-0378">Hydrolase</keyword>
<comment type="function">
    <text evidence="7">Hydrolyzes ribosome-free peptidyl-tRNAs (with 1 or more amino acids incorporated), which drop off the ribosome during protein synthesis, or as a result of ribosome stalling.</text>
</comment>
<dbReference type="InterPro" id="IPR036416">
    <property type="entry name" value="Pept_tRNA_hydro_sf"/>
</dbReference>
<sequence length="203" mass="22101">MANSCDIKLIVGLGNIGAKYAGTRHNYGYELLDLIARKYSIALNEEKRFFGLVGRGSVEGADVRLAFPTTFMNLSGSCTNALCSFYRIEPSQVLVLHDEMDLPPGSVRLKFGGGLAGHNGLKSITQNFGGNQNFYRLRIGIGKPADRDVVNYVLGRPPAAERSLIEEALEHALLGIGTLFRQGPERASSYVNSFKPAAYSEVK</sequence>
<evidence type="ECO:0000256" key="1">
    <source>
        <dbReference type="ARBA" id="ARBA00013260"/>
    </source>
</evidence>
<dbReference type="AlphaFoldDB" id="A0A9D9DBS8"/>
<dbReference type="CDD" id="cd00462">
    <property type="entry name" value="PTH"/>
    <property type="match status" value="1"/>
</dbReference>
<feature type="binding site" evidence="7">
    <location>
        <position position="73"/>
    </location>
    <ligand>
        <name>tRNA</name>
        <dbReference type="ChEBI" id="CHEBI:17843"/>
    </ligand>
</feature>
<accession>A0A9D9DBS8</accession>
<evidence type="ECO:0000256" key="6">
    <source>
        <dbReference type="ARBA" id="ARBA00050038"/>
    </source>
</evidence>
<dbReference type="Gene3D" id="3.40.50.1470">
    <property type="entry name" value="Peptidyl-tRNA hydrolase"/>
    <property type="match status" value="1"/>
</dbReference>
<dbReference type="Proteomes" id="UP000823631">
    <property type="component" value="Unassembled WGS sequence"/>
</dbReference>
<evidence type="ECO:0000256" key="5">
    <source>
        <dbReference type="ARBA" id="ARBA00038063"/>
    </source>
</evidence>
<dbReference type="HAMAP" id="MF_00083">
    <property type="entry name" value="Pept_tRNA_hydro_bact"/>
    <property type="match status" value="1"/>
</dbReference>
<dbReference type="GO" id="GO:0000049">
    <property type="term" value="F:tRNA binding"/>
    <property type="evidence" value="ECO:0007669"/>
    <property type="project" value="UniProtKB-UniRule"/>
</dbReference>
<dbReference type="PANTHER" id="PTHR17224">
    <property type="entry name" value="PEPTIDYL-TRNA HYDROLASE"/>
    <property type="match status" value="1"/>
</dbReference>
<dbReference type="PROSITE" id="PS01195">
    <property type="entry name" value="PEPT_TRNA_HYDROL_1"/>
    <property type="match status" value="1"/>
</dbReference>
<dbReference type="SUPFAM" id="SSF53178">
    <property type="entry name" value="Peptidyl-tRNA hydrolase-like"/>
    <property type="match status" value="1"/>
</dbReference>
<feature type="binding site" evidence="7">
    <location>
        <position position="119"/>
    </location>
    <ligand>
        <name>tRNA</name>
        <dbReference type="ChEBI" id="CHEBI:17843"/>
    </ligand>
</feature>
<comment type="function">
    <text evidence="7">Catalyzes the release of premature peptidyl moieties from peptidyl-tRNA molecules trapped in stalled 50S ribosomal subunits, and thus maintains levels of free tRNAs and 50S ribosomes.</text>
</comment>
<protein>
    <recommendedName>
        <fullName evidence="6 7">Peptidyl-tRNA hydrolase</fullName>
        <shortName evidence="7">Pth</shortName>
        <ecNumber evidence="1 7">3.1.1.29</ecNumber>
    </recommendedName>
</protein>
<feature type="site" description="Stabilizes the basic form of H active site to accept a proton" evidence="7">
    <location>
        <position position="98"/>
    </location>
</feature>
<evidence type="ECO:0000256" key="7">
    <source>
        <dbReference type="HAMAP-Rule" id="MF_00083"/>
    </source>
</evidence>
<evidence type="ECO:0000256" key="2">
    <source>
        <dbReference type="ARBA" id="ARBA00022555"/>
    </source>
</evidence>
<feature type="binding site" evidence="7">
    <location>
        <position position="71"/>
    </location>
    <ligand>
        <name>tRNA</name>
        <dbReference type="ChEBI" id="CHEBI:17843"/>
    </ligand>
</feature>
<comment type="subunit">
    <text evidence="7">Monomer.</text>
</comment>
<evidence type="ECO:0000313" key="10">
    <source>
        <dbReference type="EMBL" id="MBO8416839.1"/>
    </source>
</evidence>
<feature type="active site" description="Proton acceptor" evidence="7">
    <location>
        <position position="25"/>
    </location>
</feature>
<feature type="binding site" evidence="7">
    <location>
        <position position="20"/>
    </location>
    <ligand>
        <name>tRNA</name>
        <dbReference type="ChEBI" id="CHEBI:17843"/>
    </ligand>
</feature>
<comment type="similarity">
    <text evidence="5 7 9">Belongs to the PTH family.</text>
</comment>
<dbReference type="FunFam" id="3.40.50.1470:FF:000001">
    <property type="entry name" value="Peptidyl-tRNA hydrolase"/>
    <property type="match status" value="1"/>
</dbReference>
<gene>
    <name evidence="7 10" type="primary">pth</name>
    <name evidence="10" type="ORF">IAB19_10705</name>
</gene>
<comment type="catalytic activity">
    <reaction evidence="7 8">
        <text>an N-acyl-L-alpha-aminoacyl-tRNA + H2O = an N-acyl-L-amino acid + a tRNA + H(+)</text>
        <dbReference type="Rhea" id="RHEA:54448"/>
        <dbReference type="Rhea" id="RHEA-COMP:10123"/>
        <dbReference type="Rhea" id="RHEA-COMP:13883"/>
        <dbReference type="ChEBI" id="CHEBI:15377"/>
        <dbReference type="ChEBI" id="CHEBI:15378"/>
        <dbReference type="ChEBI" id="CHEBI:59874"/>
        <dbReference type="ChEBI" id="CHEBI:78442"/>
        <dbReference type="ChEBI" id="CHEBI:138191"/>
        <dbReference type="EC" id="3.1.1.29"/>
    </reaction>
</comment>
<feature type="site" description="Discriminates between blocked and unblocked aminoacyl-tRNA" evidence="7">
    <location>
        <position position="15"/>
    </location>
</feature>
<evidence type="ECO:0000256" key="4">
    <source>
        <dbReference type="ARBA" id="ARBA00022884"/>
    </source>
</evidence>
<dbReference type="GO" id="GO:0005737">
    <property type="term" value="C:cytoplasm"/>
    <property type="evidence" value="ECO:0007669"/>
    <property type="project" value="UniProtKB-SubCell"/>
</dbReference>
<dbReference type="InterPro" id="IPR018171">
    <property type="entry name" value="Pept_tRNA_hydro_CS"/>
</dbReference>
<comment type="caution">
    <text evidence="10">The sequence shown here is derived from an EMBL/GenBank/DDBJ whole genome shotgun (WGS) entry which is preliminary data.</text>
</comment>
<name>A0A9D9DBS8_9GAMM</name>
<dbReference type="Pfam" id="PF01195">
    <property type="entry name" value="Pept_tRNA_hydro"/>
    <property type="match status" value="1"/>
</dbReference>
<dbReference type="EC" id="3.1.1.29" evidence="1 7"/>
<evidence type="ECO:0000256" key="9">
    <source>
        <dbReference type="RuleBase" id="RU004320"/>
    </source>
</evidence>